<evidence type="ECO:0000313" key="2">
    <source>
        <dbReference type="Proteomes" id="UP000054097"/>
    </source>
</evidence>
<dbReference type="AlphaFoldDB" id="A0A0C3AFS5"/>
<dbReference type="STRING" id="933852.A0A0C3AFS5"/>
<gene>
    <name evidence="1" type="ORF">M408DRAFT_262930</name>
</gene>
<dbReference type="InterPro" id="IPR043129">
    <property type="entry name" value="ATPase_NBD"/>
</dbReference>
<keyword evidence="2" id="KW-1185">Reference proteome</keyword>
<protein>
    <recommendedName>
        <fullName evidence="3">Actin-like ATPase domain-containing protein</fullName>
    </recommendedName>
</protein>
<dbReference type="PANTHER" id="PTHR14187:SF5">
    <property type="entry name" value="HEAT SHOCK 70 KDA PROTEIN 12A"/>
    <property type="match status" value="1"/>
</dbReference>
<name>A0A0C3AFS5_SERVB</name>
<evidence type="ECO:0000313" key="1">
    <source>
        <dbReference type="EMBL" id="KIM23515.1"/>
    </source>
</evidence>
<organism evidence="1 2">
    <name type="scientific">Serendipita vermifera MAFF 305830</name>
    <dbReference type="NCBI Taxonomy" id="933852"/>
    <lineage>
        <taxon>Eukaryota</taxon>
        <taxon>Fungi</taxon>
        <taxon>Dikarya</taxon>
        <taxon>Basidiomycota</taxon>
        <taxon>Agaricomycotina</taxon>
        <taxon>Agaricomycetes</taxon>
        <taxon>Sebacinales</taxon>
        <taxon>Serendipitaceae</taxon>
        <taxon>Serendipita</taxon>
    </lineage>
</organism>
<accession>A0A0C3AFS5</accession>
<dbReference type="PANTHER" id="PTHR14187">
    <property type="entry name" value="ALPHA KINASE/ELONGATION FACTOR 2 KINASE"/>
    <property type="match status" value="1"/>
</dbReference>
<dbReference type="OrthoDB" id="2963168at2759"/>
<dbReference type="Proteomes" id="UP000054097">
    <property type="component" value="Unassembled WGS sequence"/>
</dbReference>
<dbReference type="EMBL" id="KN824336">
    <property type="protein sequence ID" value="KIM23515.1"/>
    <property type="molecule type" value="Genomic_DNA"/>
</dbReference>
<evidence type="ECO:0008006" key="3">
    <source>
        <dbReference type="Google" id="ProtNLM"/>
    </source>
</evidence>
<reference evidence="1 2" key="1">
    <citation type="submission" date="2014-04" db="EMBL/GenBank/DDBJ databases">
        <authorList>
            <consortium name="DOE Joint Genome Institute"/>
            <person name="Kuo A."/>
            <person name="Zuccaro A."/>
            <person name="Kohler A."/>
            <person name="Nagy L.G."/>
            <person name="Floudas D."/>
            <person name="Copeland A."/>
            <person name="Barry K.W."/>
            <person name="Cichocki N."/>
            <person name="Veneault-Fourrey C."/>
            <person name="LaButti K."/>
            <person name="Lindquist E.A."/>
            <person name="Lipzen A."/>
            <person name="Lundell T."/>
            <person name="Morin E."/>
            <person name="Murat C."/>
            <person name="Sun H."/>
            <person name="Tunlid A."/>
            <person name="Henrissat B."/>
            <person name="Grigoriev I.V."/>
            <person name="Hibbett D.S."/>
            <person name="Martin F."/>
            <person name="Nordberg H.P."/>
            <person name="Cantor M.N."/>
            <person name="Hua S.X."/>
        </authorList>
    </citation>
    <scope>NUCLEOTIDE SEQUENCE [LARGE SCALE GENOMIC DNA]</scope>
    <source>
        <strain evidence="1 2">MAFF 305830</strain>
    </source>
</reference>
<dbReference type="Gene3D" id="3.30.420.40">
    <property type="match status" value="2"/>
</dbReference>
<reference evidence="2" key="2">
    <citation type="submission" date="2015-01" db="EMBL/GenBank/DDBJ databases">
        <title>Evolutionary Origins and Diversification of the Mycorrhizal Mutualists.</title>
        <authorList>
            <consortium name="DOE Joint Genome Institute"/>
            <consortium name="Mycorrhizal Genomics Consortium"/>
            <person name="Kohler A."/>
            <person name="Kuo A."/>
            <person name="Nagy L.G."/>
            <person name="Floudas D."/>
            <person name="Copeland A."/>
            <person name="Barry K.W."/>
            <person name="Cichocki N."/>
            <person name="Veneault-Fourrey C."/>
            <person name="LaButti K."/>
            <person name="Lindquist E.A."/>
            <person name="Lipzen A."/>
            <person name="Lundell T."/>
            <person name="Morin E."/>
            <person name="Murat C."/>
            <person name="Riley R."/>
            <person name="Ohm R."/>
            <person name="Sun H."/>
            <person name="Tunlid A."/>
            <person name="Henrissat B."/>
            <person name="Grigoriev I.V."/>
            <person name="Hibbett D.S."/>
            <person name="Martin F."/>
        </authorList>
    </citation>
    <scope>NUCLEOTIDE SEQUENCE [LARGE SCALE GENOMIC DNA]</scope>
    <source>
        <strain evidence="2">MAFF 305830</strain>
    </source>
</reference>
<dbReference type="HOGENOM" id="CLU_009958_4_0_1"/>
<dbReference type="SUPFAM" id="SSF53067">
    <property type="entry name" value="Actin-like ATPase domain"/>
    <property type="match status" value="2"/>
</dbReference>
<proteinExistence type="predicted"/>
<sequence length="416" mass="46261">MLCSISLLSKVAHWPGQSRFNDGSKTPSVVSYQAGKLKACAAQAMQDLEEDPKNVAYWFKLHLHPATMLEPAASQTFEIPPLPAGVTIERVYADLMQYLMEHTQNFFEKTIPNGPQIWARARGTITVVLATPNGWDIREQAVLRRAAIRASLVKEETASQLLQFVTESEASVHFALDHPQNDWIKRNVIFAIIDCGGSTVDTTIYRCVSTNPLGLKEVCPSGCIQAGGIFINREVQKVLERKLKGTPFDNPEIIRSMVKVFETELKAEFDGVMENYGLRFGSINDNDPSLGINKGKITLSNEDLEPAFDLVTKQINEHCVKSLIQQRAKYAVLVGGLADSPYVRRALWRELKAKDIQLIPGGDSANKAAAEGAIISLIKQFVVARAAKATFGGCIRPQYDKKLHRERKHTVRVYPE</sequence>
<dbReference type="CDD" id="cd10170">
    <property type="entry name" value="ASKHA_NBD_HSP70"/>
    <property type="match status" value="1"/>
</dbReference>
<dbReference type="Gene3D" id="3.90.640.10">
    <property type="entry name" value="Actin, Chain A, domain 4"/>
    <property type="match status" value="1"/>
</dbReference>